<evidence type="ECO:0000313" key="5">
    <source>
        <dbReference type="EMBL" id="KRN50842.1"/>
    </source>
</evidence>
<comment type="similarity">
    <text evidence="3">Belongs to the peptidase U32 family.</text>
</comment>
<gene>
    <name evidence="5" type="ORF">IV49_GL001659</name>
</gene>
<evidence type="ECO:0000313" key="6">
    <source>
        <dbReference type="Proteomes" id="UP000051841"/>
    </source>
</evidence>
<protein>
    <submittedName>
        <fullName evidence="5">U32 family peptidase</fullName>
    </submittedName>
</protein>
<keyword evidence="2" id="KW-0378">Hydrolase</keyword>
<evidence type="ECO:0000256" key="2">
    <source>
        <dbReference type="ARBA" id="ARBA00022801"/>
    </source>
</evidence>
<dbReference type="PANTHER" id="PTHR30217">
    <property type="entry name" value="PEPTIDASE U32 FAMILY"/>
    <property type="match status" value="1"/>
</dbReference>
<dbReference type="InterPro" id="IPR001539">
    <property type="entry name" value="Peptidase_U32"/>
</dbReference>
<keyword evidence="1" id="KW-0645">Protease</keyword>
<dbReference type="Proteomes" id="UP000051841">
    <property type="component" value="Unassembled WGS sequence"/>
</dbReference>
<accession>A0A0R2HMR5</accession>
<dbReference type="Gene3D" id="2.40.30.10">
    <property type="entry name" value="Translation factors"/>
    <property type="match status" value="1"/>
</dbReference>
<organism evidence="5 6">
    <name type="scientific">Kandleria vitulina DSM 20405</name>
    <dbReference type="NCBI Taxonomy" id="1410657"/>
    <lineage>
        <taxon>Bacteria</taxon>
        <taxon>Bacillati</taxon>
        <taxon>Bacillota</taxon>
        <taxon>Erysipelotrichia</taxon>
        <taxon>Erysipelotrichales</taxon>
        <taxon>Coprobacillaceae</taxon>
        <taxon>Kandleria</taxon>
    </lineage>
</organism>
<evidence type="ECO:0000256" key="1">
    <source>
        <dbReference type="ARBA" id="ARBA00022670"/>
    </source>
</evidence>
<name>A0A0R2HMR5_9FIRM</name>
<dbReference type="PATRIC" id="fig|1410657.5.peg.1711"/>
<dbReference type="InterPro" id="IPR032525">
    <property type="entry name" value="Peptidase_U32_C"/>
</dbReference>
<dbReference type="GO" id="GO:0008233">
    <property type="term" value="F:peptidase activity"/>
    <property type="evidence" value="ECO:0007669"/>
    <property type="project" value="UniProtKB-KW"/>
</dbReference>
<evidence type="ECO:0000259" key="4">
    <source>
        <dbReference type="Pfam" id="PF16325"/>
    </source>
</evidence>
<dbReference type="AlphaFoldDB" id="A0A0R2HMR5"/>
<dbReference type="PROSITE" id="PS01276">
    <property type="entry name" value="PEPTIDASE_U32"/>
    <property type="match status" value="1"/>
</dbReference>
<dbReference type="InterPro" id="IPR051454">
    <property type="entry name" value="RNA/ubiquinone_mod_enzymes"/>
</dbReference>
<sequence length="424" mass="48683">MSRGGIAMALCRRDENGKRVFIKKPELLAPAGNLEKLKTAILYGADAVFVGGKEFSLRSAASNFTLEDIKEAVEFANEHGADIHVTCNIILHEDNLEGLEEYLLTLDEIGVKAIIVADPYIMMLAKELGVKMEVHVSTQMSTLNSEAIKFWKELGMERVVFGRETEFKDLKVIRKKIPNIDMEYFVHGAMCIAYSGRCMLSNYYSRRDANRGGCSQSCRWYYDIEADGERINQEDDIPFSMSSKDMALVHHIGELIEIGVDSFKIEGRMKSVHYIATVVSTYRKLIDAYCADPDHFRDTWYESELNKAANRAFCEGLFNGRPDASYQLFNLRDEHPTQEFVMRVLDYDQEKHLAKIEQRNYFKVGDTVEIFSPKRDNFTFKVEKIYNEDKEEVEVANHPMEVLYIPLSENVAMNDMGRKVKNER</sequence>
<reference evidence="5 6" key="1">
    <citation type="journal article" date="2015" name="Genome Announc.">
        <title>Expanding the biotechnology potential of lactobacilli through comparative genomics of 213 strains and associated genera.</title>
        <authorList>
            <person name="Sun Z."/>
            <person name="Harris H.M."/>
            <person name="McCann A."/>
            <person name="Guo C."/>
            <person name="Argimon S."/>
            <person name="Zhang W."/>
            <person name="Yang X."/>
            <person name="Jeffery I.B."/>
            <person name="Cooney J.C."/>
            <person name="Kagawa T.F."/>
            <person name="Liu W."/>
            <person name="Song Y."/>
            <person name="Salvetti E."/>
            <person name="Wrobel A."/>
            <person name="Rasinkangas P."/>
            <person name="Parkhill J."/>
            <person name="Rea M.C."/>
            <person name="O'Sullivan O."/>
            <person name="Ritari J."/>
            <person name="Douillard F.P."/>
            <person name="Paul Ross R."/>
            <person name="Yang R."/>
            <person name="Briner A.E."/>
            <person name="Felis G.E."/>
            <person name="de Vos W.M."/>
            <person name="Barrangou R."/>
            <person name="Klaenhammer T.R."/>
            <person name="Caufield P.W."/>
            <person name="Cui Y."/>
            <person name="Zhang H."/>
            <person name="O'Toole P.W."/>
        </authorList>
    </citation>
    <scope>NUCLEOTIDE SEQUENCE [LARGE SCALE GENOMIC DNA]</scope>
    <source>
        <strain evidence="5 6">DSM 20405</strain>
    </source>
</reference>
<keyword evidence="6" id="KW-1185">Reference proteome</keyword>
<dbReference type="Pfam" id="PF01136">
    <property type="entry name" value="Peptidase_U32"/>
    <property type="match status" value="1"/>
</dbReference>
<dbReference type="EMBL" id="JQBL01000005">
    <property type="protein sequence ID" value="KRN50842.1"/>
    <property type="molecule type" value="Genomic_DNA"/>
</dbReference>
<dbReference type="GO" id="GO:0006508">
    <property type="term" value="P:proteolysis"/>
    <property type="evidence" value="ECO:0007669"/>
    <property type="project" value="UniProtKB-KW"/>
</dbReference>
<dbReference type="PANTHER" id="PTHR30217:SF6">
    <property type="entry name" value="TRNA HYDROXYLATION PROTEIN P"/>
    <property type="match status" value="1"/>
</dbReference>
<proteinExistence type="inferred from homology"/>
<comment type="caution">
    <text evidence="5">The sequence shown here is derived from an EMBL/GenBank/DDBJ whole genome shotgun (WGS) entry which is preliminary data.</text>
</comment>
<feature type="domain" description="Peptidase family U32 C-terminal" evidence="4">
    <location>
        <begin position="337"/>
        <end position="418"/>
    </location>
</feature>
<evidence type="ECO:0000256" key="3">
    <source>
        <dbReference type="ARBA" id="ARBA00038374"/>
    </source>
</evidence>
<dbReference type="Pfam" id="PF16325">
    <property type="entry name" value="Peptidase_U32_C"/>
    <property type="match status" value="1"/>
</dbReference>